<sequence>MHHNTEAMNAVRQRERGWKASPNVSSKRVLLAGDERDRRAAYRAMKKVEARRLAERQPIRRPRLVL</sequence>
<protein>
    <submittedName>
        <fullName evidence="2">Uncharacterized protein</fullName>
    </submittedName>
</protein>
<name>W4GNX3_APHAT</name>
<evidence type="ECO:0000256" key="1">
    <source>
        <dbReference type="SAM" id="MobiDB-lite"/>
    </source>
</evidence>
<proteinExistence type="predicted"/>
<dbReference type="RefSeq" id="XP_009829275.1">
    <property type="nucleotide sequence ID" value="XM_009830973.1"/>
</dbReference>
<dbReference type="VEuPathDB" id="FungiDB:H257_05946"/>
<accession>W4GNX3</accession>
<dbReference type="AlphaFoldDB" id="W4GNX3"/>
<evidence type="ECO:0000313" key="2">
    <source>
        <dbReference type="EMBL" id="ETV81417.1"/>
    </source>
</evidence>
<feature type="region of interest" description="Disordered" evidence="1">
    <location>
        <begin position="1"/>
        <end position="25"/>
    </location>
</feature>
<organism evidence="2">
    <name type="scientific">Aphanomyces astaci</name>
    <name type="common">Crayfish plague agent</name>
    <dbReference type="NCBI Taxonomy" id="112090"/>
    <lineage>
        <taxon>Eukaryota</taxon>
        <taxon>Sar</taxon>
        <taxon>Stramenopiles</taxon>
        <taxon>Oomycota</taxon>
        <taxon>Saprolegniomycetes</taxon>
        <taxon>Saprolegniales</taxon>
        <taxon>Verrucalvaceae</taxon>
        <taxon>Aphanomyces</taxon>
    </lineage>
</organism>
<gene>
    <name evidence="2" type="ORF">H257_05946</name>
</gene>
<dbReference type="GeneID" id="20807942"/>
<reference evidence="2" key="1">
    <citation type="submission" date="2013-12" db="EMBL/GenBank/DDBJ databases">
        <title>The Genome Sequence of Aphanomyces astaci APO3.</title>
        <authorList>
            <consortium name="The Broad Institute Genomics Platform"/>
            <person name="Russ C."/>
            <person name="Tyler B."/>
            <person name="van West P."/>
            <person name="Dieguez-Uribeondo J."/>
            <person name="Young S.K."/>
            <person name="Zeng Q."/>
            <person name="Gargeya S."/>
            <person name="Fitzgerald M."/>
            <person name="Abouelleil A."/>
            <person name="Alvarado L."/>
            <person name="Chapman S.B."/>
            <person name="Gainer-Dewar J."/>
            <person name="Goldberg J."/>
            <person name="Griggs A."/>
            <person name="Gujja S."/>
            <person name="Hansen M."/>
            <person name="Howarth C."/>
            <person name="Imamovic A."/>
            <person name="Ireland A."/>
            <person name="Larimer J."/>
            <person name="McCowan C."/>
            <person name="Murphy C."/>
            <person name="Pearson M."/>
            <person name="Poon T.W."/>
            <person name="Priest M."/>
            <person name="Roberts A."/>
            <person name="Saif S."/>
            <person name="Shea T."/>
            <person name="Sykes S."/>
            <person name="Wortman J."/>
            <person name="Nusbaum C."/>
            <person name="Birren B."/>
        </authorList>
    </citation>
    <scope>NUCLEOTIDE SEQUENCE [LARGE SCALE GENOMIC DNA]</scope>
    <source>
        <strain evidence="2">APO3</strain>
    </source>
</reference>
<dbReference type="EMBL" id="KI913124">
    <property type="protein sequence ID" value="ETV81417.1"/>
    <property type="molecule type" value="Genomic_DNA"/>
</dbReference>